<evidence type="ECO:0000313" key="1">
    <source>
        <dbReference type="EMBL" id="QQP58467.1"/>
    </source>
</evidence>
<gene>
    <name evidence="1" type="ORF">FKW44_003795</name>
</gene>
<dbReference type="Proteomes" id="UP000595437">
    <property type="component" value="Chromosome 2"/>
</dbReference>
<proteinExistence type="predicted"/>
<evidence type="ECO:0000313" key="2">
    <source>
        <dbReference type="Proteomes" id="UP000595437"/>
    </source>
</evidence>
<feature type="non-terminal residue" evidence="1">
    <location>
        <position position="1"/>
    </location>
</feature>
<feature type="non-terminal residue" evidence="1">
    <location>
        <position position="50"/>
    </location>
</feature>
<dbReference type="EMBL" id="CP045891">
    <property type="protein sequence ID" value="QQP58467.1"/>
    <property type="molecule type" value="Genomic_DNA"/>
</dbReference>
<sequence>AEINATSYFRNPFLSLTGPKSLAEFTVMNIEIIPDLERRKFKGQGAISKK</sequence>
<accession>A0A7T8KM59</accession>
<organism evidence="1 2">
    <name type="scientific">Caligus rogercresseyi</name>
    <name type="common">Sea louse</name>
    <dbReference type="NCBI Taxonomy" id="217165"/>
    <lineage>
        <taxon>Eukaryota</taxon>
        <taxon>Metazoa</taxon>
        <taxon>Ecdysozoa</taxon>
        <taxon>Arthropoda</taxon>
        <taxon>Crustacea</taxon>
        <taxon>Multicrustacea</taxon>
        <taxon>Hexanauplia</taxon>
        <taxon>Copepoda</taxon>
        <taxon>Siphonostomatoida</taxon>
        <taxon>Caligidae</taxon>
        <taxon>Caligus</taxon>
    </lineage>
</organism>
<name>A0A7T8KM59_CALRO</name>
<protein>
    <submittedName>
        <fullName evidence="1">60S ribosomal export protein NMD3</fullName>
    </submittedName>
</protein>
<dbReference type="OrthoDB" id="203821at2759"/>
<dbReference type="AlphaFoldDB" id="A0A7T8KM59"/>
<keyword evidence="2" id="KW-1185">Reference proteome</keyword>
<reference evidence="1" key="1">
    <citation type="journal article" name="Sci. Data">
        <title>Chromosome-scale genome assembly of the sea louse Caligus rogercresseyi by SMRT sequencing and Hi-C analysis.</title>
        <authorList>
            <person name="Gallardo-Escarate C."/>
            <person name="Valenzuela-Munoz V."/>
            <person name="Nunez-Acuna G."/>
            <person name="Valenzuela-Miranda D."/>
            <person name="Goncalves A.T."/>
            <person name="Escobar-Sepulveda H."/>
            <person name="Liachko I."/>
            <person name="Nelson B."/>
            <person name="Roberts S."/>
            <person name="Warren W."/>
        </authorList>
    </citation>
    <scope>NUCLEOTIDE SEQUENCE</scope>
    <source>
        <tissue evidence="1">Whole tissue</tissue>
    </source>
</reference>